<evidence type="ECO:0000256" key="1">
    <source>
        <dbReference type="SAM" id="Phobius"/>
    </source>
</evidence>
<feature type="transmembrane region" description="Helical" evidence="1">
    <location>
        <begin position="187"/>
        <end position="220"/>
    </location>
</feature>
<name>A0ABT4MQZ1_GORRU</name>
<feature type="transmembrane region" description="Helical" evidence="1">
    <location>
        <begin position="67"/>
        <end position="88"/>
    </location>
</feature>
<comment type="caution">
    <text evidence="2">The sequence shown here is derived from an EMBL/GenBank/DDBJ whole genome shotgun (WGS) entry which is preliminary data.</text>
</comment>
<sequence length="236" mass="23716">MIEPTGRTALRQKVQTRGLVLMLALTFVTGVVDAVGFLGLDRVFVGNMTGNIVILGMGVAGADELPVLGPAVALGTFVVGAFIAGMVLRSRPKGWTTAVTGCLAVGSVILFGAAFAAAVTDVAGDLGAQIAVAAATAAAMGVQACVARKVAIADMTTVVVTSTLTSLAAETWTRGGREALWNRRLGAIVLIFLGAVIGALILAVTGVAVALTLAAVLSLVVTSAGHRYVRTAAGDE</sequence>
<dbReference type="RefSeq" id="WP_084836335.1">
    <property type="nucleotide sequence ID" value="NZ_JAPWIE010000002.1"/>
</dbReference>
<feature type="transmembrane region" description="Helical" evidence="1">
    <location>
        <begin position="20"/>
        <end position="40"/>
    </location>
</feature>
<evidence type="ECO:0000313" key="3">
    <source>
        <dbReference type="Proteomes" id="UP001067235"/>
    </source>
</evidence>
<reference evidence="2" key="1">
    <citation type="submission" date="2022-12" db="EMBL/GenBank/DDBJ databases">
        <authorList>
            <person name="Krivoruchko A.V."/>
            <person name="Elkin A."/>
        </authorList>
    </citation>
    <scope>NUCLEOTIDE SEQUENCE</scope>
    <source>
        <strain evidence="2">IEGM 1388</strain>
    </source>
</reference>
<organism evidence="2 3">
    <name type="scientific">Gordonia rubripertincta</name>
    <name type="common">Rhodococcus corallinus</name>
    <dbReference type="NCBI Taxonomy" id="36822"/>
    <lineage>
        <taxon>Bacteria</taxon>
        <taxon>Bacillati</taxon>
        <taxon>Actinomycetota</taxon>
        <taxon>Actinomycetes</taxon>
        <taxon>Mycobacteriales</taxon>
        <taxon>Gordoniaceae</taxon>
        <taxon>Gordonia</taxon>
    </lineage>
</organism>
<dbReference type="PANTHER" id="PTHR37314:SF4">
    <property type="entry name" value="UPF0700 TRANSMEMBRANE PROTEIN YOAK"/>
    <property type="match status" value="1"/>
</dbReference>
<feature type="transmembrane region" description="Helical" evidence="1">
    <location>
        <begin position="95"/>
        <end position="120"/>
    </location>
</feature>
<gene>
    <name evidence="2" type="ORF">O4213_05405</name>
</gene>
<proteinExistence type="predicted"/>
<dbReference type="InterPro" id="IPR010699">
    <property type="entry name" value="DUF1275"/>
</dbReference>
<keyword evidence="1" id="KW-0812">Transmembrane</keyword>
<evidence type="ECO:0000313" key="2">
    <source>
        <dbReference type="EMBL" id="MCZ4549407.1"/>
    </source>
</evidence>
<dbReference type="EMBL" id="JAPWIE010000002">
    <property type="protein sequence ID" value="MCZ4549407.1"/>
    <property type="molecule type" value="Genomic_DNA"/>
</dbReference>
<feature type="transmembrane region" description="Helical" evidence="1">
    <location>
        <begin position="126"/>
        <end position="146"/>
    </location>
</feature>
<keyword evidence="3" id="KW-1185">Reference proteome</keyword>
<protein>
    <submittedName>
        <fullName evidence="2">YoaK family protein</fullName>
    </submittedName>
</protein>
<accession>A0ABT4MQZ1</accession>
<dbReference type="Pfam" id="PF06912">
    <property type="entry name" value="DUF1275"/>
    <property type="match status" value="1"/>
</dbReference>
<keyword evidence="1" id="KW-0472">Membrane</keyword>
<dbReference type="Proteomes" id="UP001067235">
    <property type="component" value="Unassembled WGS sequence"/>
</dbReference>
<dbReference type="PANTHER" id="PTHR37314">
    <property type="entry name" value="SLR0142 PROTEIN"/>
    <property type="match status" value="1"/>
</dbReference>
<keyword evidence="1" id="KW-1133">Transmembrane helix</keyword>